<comment type="caution">
    <text evidence="1">The sequence shown here is derived from an EMBL/GenBank/DDBJ whole genome shotgun (WGS) entry which is preliminary data.</text>
</comment>
<accession>A0ACC2LIA5</accession>
<name>A0ACC2LIA5_PERAE</name>
<gene>
    <name evidence="1" type="ORF">MRB53_026490</name>
</gene>
<evidence type="ECO:0000313" key="1">
    <source>
        <dbReference type="EMBL" id="KAJ8633154.1"/>
    </source>
</evidence>
<proteinExistence type="predicted"/>
<dbReference type="Proteomes" id="UP001234297">
    <property type="component" value="Chromosome 8"/>
</dbReference>
<evidence type="ECO:0000313" key="2">
    <source>
        <dbReference type="Proteomes" id="UP001234297"/>
    </source>
</evidence>
<keyword evidence="2" id="KW-1185">Reference proteome</keyword>
<protein>
    <submittedName>
        <fullName evidence="1">Uncharacterized protein</fullName>
    </submittedName>
</protein>
<dbReference type="EMBL" id="CM056816">
    <property type="protein sequence ID" value="KAJ8633154.1"/>
    <property type="molecule type" value="Genomic_DNA"/>
</dbReference>
<reference evidence="1 2" key="1">
    <citation type="journal article" date="2022" name="Hortic Res">
        <title>A haplotype resolved chromosomal level avocado genome allows analysis of novel avocado genes.</title>
        <authorList>
            <person name="Nath O."/>
            <person name="Fletcher S.J."/>
            <person name="Hayward A."/>
            <person name="Shaw L.M."/>
            <person name="Masouleh A.K."/>
            <person name="Furtado A."/>
            <person name="Henry R.J."/>
            <person name="Mitter N."/>
        </authorList>
    </citation>
    <scope>NUCLEOTIDE SEQUENCE [LARGE SCALE GENOMIC DNA]</scope>
    <source>
        <strain evidence="2">cv. Hass</strain>
    </source>
</reference>
<organism evidence="1 2">
    <name type="scientific">Persea americana</name>
    <name type="common">Avocado</name>
    <dbReference type="NCBI Taxonomy" id="3435"/>
    <lineage>
        <taxon>Eukaryota</taxon>
        <taxon>Viridiplantae</taxon>
        <taxon>Streptophyta</taxon>
        <taxon>Embryophyta</taxon>
        <taxon>Tracheophyta</taxon>
        <taxon>Spermatophyta</taxon>
        <taxon>Magnoliopsida</taxon>
        <taxon>Magnoliidae</taxon>
        <taxon>Laurales</taxon>
        <taxon>Lauraceae</taxon>
        <taxon>Persea</taxon>
    </lineage>
</organism>
<sequence length="82" mass="9687">MTRGLQSSFRHRRDRGGEDRQTRGIRLPSHERDRRSKQQATSGRILASRGETNEGTRERERRVWRGGKREVSTRERIPASMR</sequence>